<feature type="transmembrane region" description="Helical" evidence="6">
    <location>
        <begin position="201"/>
        <end position="225"/>
    </location>
</feature>
<gene>
    <name evidence="7" type="ORF">SE17_19755</name>
</gene>
<feature type="transmembrane region" description="Helical" evidence="6">
    <location>
        <begin position="231"/>
        <end position="249"/>
    </location>
</feature>
<dbReference type="Pfam" id="PF03706">
    <property type="entry name" value="LPG_synthase_TM"/>
    <property type="match status" value="1"/>
</dbReference>
<evidence type="ECO:0000313" key="8">
    <source>
        <dbReference type="Proteomes" id="UP000050509"/>
    </source>
</evidence>
<dbReference type="Proteomes" id="UP000050509">
    <property type="component" value="Unassembled WGS sequence"/>
</dbReference>
<name>A0A0P9HBA7_9CHLR</name>
<evidence type="ECO:0000256" key="1">
    <source>
        <dbReference type="ARBA" id="ARBA00004651"/>
    </source>
</evidence>
<reference evidence="7 8" key="1">
    <citation type="submission" date="2015-09" db="EMBL/GenBank/DDBJ databases">
        <title>Draft genome sequence of Kouleothrix aurantiaca JCM 19913.</title>
        <authorList>
            <person name="Hemp J."/>
        </authorList>
    </citation>
    <scope>NUCLEOTIDE SEQUENCE [LARGE SCALE GENOMIC DNA]</scope>
    <source>
        <strain evidence="7 8">COM-B</strain>
    </source>
</reference>
<dbReference type="GO" id="GO:0005886">
    <property type="term" value="C:plasma membrane"/>
    <property type="evidence" value="ECO:0007669"/>
    <property type="project" value="UniProtKB-SubCell"/>
</dbReference>
<keyword evidence="8" id="KW-1185">Reference proteome</keyword>
<evidence type="ECO:0000256" key="2">
    <source>
        <dbReference type="ARBA" id="ARBA00022475"/>
    </source>
</evidence>
<proteinExistence type="predicted"/>
<sequence>MLQILVTLALIAWLAHQADWASVGSLLRNVQPVLILGAFVSLLASHGINVVRWRYLLDRPDIRFANLLRSYTIGLFANNFLPTGIGGDGVRVALLRQRVALGRAMFSVVADRGIGLVAISAIMLVGLWAGLPPGFQEAEWQQLQAMNGGLRLALFAAVAALLLLAALLAWRMPQMRNWAMQRTAAWQLPEWGIGEWLRRMAVAYGISVGAHLCIVAATGMVLAALHVNVPLAASIWLVVLSSLSLLVPVTVNGMGIVESVYVLVLSSYGVAPTIGLSAALIVRVVALLISLSGGIWMLDQRFGNFRSAVE</sequence>
<accession>A0A0P9HBA7</accession>
<feature type="transmembrane region" description="Helical" evidence="6">
    <location>
        <begin position="151"/>
        <end position="170"/>
    </location>
</feature>
<dbReference type="PANTHER" id="PTHR40277">
    <property type="entry name" value="BLL5419 PROTEIN"/>
    <property type="match status" value="1"/>
</dbReference>
<evidence type="ECO:0000256" key="3">
    <source>
        <dbReference type="ARBA" id="ARBA00022692"/>
    </source>
</evidence>
<keyword evidence="5 6" id="KW-0472">Membrane</keyword>
<dbReference type="EMBL" id="LJCR01000812">
    <property type="protein sequence ID" value="KPV51697.1"/>
    <property type="molecule type" value="Genomic_DNA"/>
</dbReference>
<comment type="subcellular location">
    <subcellularLocation>
        <location evidence="1">Cell membrane</location>
        <topology evidence="1">Multi-pass membrane protein</topology>
    </subcellularLocation>
</comment>
<protein>
    <recommendedName>
        <fullName evidence="9">Lysylphosphatidylglycerol synthetase</fullName>
    </recommendedName>
</protein>
<organism evidence="7 8">
    <name type="scientific">Kouleothrix aurantiaca</name>
    <dbReference type="NCBI Taxonomy" id="186479"/>
    <lineage>
        <taxon>Bacteria</taxon>
        <taxon>Bacillati</taxon>
        <taxon>Chloroflexota</taxon>
        <taxon>Chloroflexia</taxon>
        <taxon>Chloroflexales</taxon>
        <taxon>Roseiflexineae</taxon>
        <taxon>Roseiflexaceae</taxon>
        <taxon>Kouleothrix</taxon>
    </lineage>
</organism>
<feature type="transmembrane region" description="Helical" evidence="6">
    <location>
        <begin position="113"/>
        <end position="131"/>
    </location>
</feature>
<evidence type="ECO:0000256" key="6">
    <source>
        <dbReference type="SAM" id="Phobius"/>
    </source>
</evidence>
<keyword evidence="3 6" id="KW-0812">Transmembrane</keyword>
<keyword evidence="2" id="KW-1003">Cell membrane</keyword>
<evidence type="ECO:0000256" key="5">
    <source>
        <dbReference type="ARBA" id="ARBA00023136"/>
    </source>
</evidence>
<dbReference type="AlphaFoldDB" id="A0A0P9HBA7"/>
<dbReference type="NCBIfam" id="TIGR00374">
    <property type="entry name" value="flippase-like domain"/>
    <property type="match status" value="1"/>
</dbReference>
<evidence type="ECO:0000256" key="4">
    <source>
        <dbReference type="ARBA" id="ARBA00022989"/>
    </source>
</evidence>
<evidence type="ECO:0000313" key="7">
    <source>
        <dbReference type="EMBL" id="KPV51697.1"/>
    </source>
</evidence>
<feature type="transmembrane region" description="Helical" evidence="6">
    <location>
        <begin position="33"/>
        <end position="53"/>
    </location>
</feature>
<comment type="caution">
    <text evidence="7">The sequence shown here is derived from an EMBL/GenBank/DDBJ whole genome shotgun (WGS) entry which is preliminary data.</text>
</comment>
<dbReference type="InterPro" id="IPR022791">
    <property type="entry name" value="L-PG_synthase/AglD"/>
</dbReference>
<dbReference type="PANTHER" id="PTHR40277:SF1">
    <property type="entry name" value="BLL5419 PROTEIN"/>
    <property type="match status" value="1"/>
</dbReference>
<evidence type="ECO:0008006" key="9">
    <source>
        <dbReference type="Google" id="ProtNLM"/>
    </source>
</evidence>
<keyword evidence="4 6" id="KW-1133">Transmembrane helix</keyword>